<dbReference type="AlphaFoldDB" id="A0A0A2LW57"/>
<feature type="domain" description="YdbS-like PH" evidence="2">
    <location>
        <begin position="89"/>
        <end position="166"/>
    </location>
</feature>
<dbReference type="PANTHER" id="PTHR34473">
    <property type="entry name" value="UPF0699 TRANSMEMBRANE PROTEIN YDBS"/>
    <property type="match status" value="1"/>
</dbReference>
<name>A0A0A2LW57_9FLAO</name>
<sequence>MDTINNDFTNNVIDTASLPKFEEAVLTTLHPDYKKIMYFNVGIVYLILAIAIGAVCYFNEQVHPYIVPAVIVYVLLLIITIVFVNLSFKNRGYAFRAHDVIYKNGVLATTTTIIPYNRVQHVALHEGILSRKFGLAAIEVFTAGGDSSDVKIAGIEKEQAESIKQLLVGKILKQSTPNEE</sequence>
<organism evidence="3 4">
    <name type="scientific">Flavobacterium beibuense F44-8</name>
    <dbReference type="NCBI Taxonomy" id="1406840"/>
    <lineage>
        <taxon>Bacteria</taxon>
        <taxon>Pseudomonadati</taxon>
        <taxon>Bacteroidota</taxon>
        <taxon>Flavobacteriia</taxon>
        <taxon>Flavobacteriales</taxon>
        <taxon>Flavobacteriaceae</taxon>
        <taxon>Flavobacterium</taxon>
    </lineage>
</organism>
<dbReference type="EMBL" id="JRLV01000003">
    <property type="protein sequence ID" value="KGO83561.1"/>
    <property type="molecule type" value="Genomic_DNA"/>
</dbReference>
<dbReference type="eggNOG" id="COG3402">
    <property type="taxonomic scope" value="Bacteria"/>
</dbReference>
<protein>
    <recommendedName>
        <fullName evidence="2">YdbS-like PH domain-containing protein</fullName>
    </recommendedName>
</protein>
<dbReference type="InterPro" id="IPR005182">
    <property type="entry name" value="YdbS-like_PH"/>
</dbReference>
<feature type="transmembrane region" description="Helical" evidence="1">
    <location>
        <begin position="36"/>
        <end position="59"/>
    </location>
</feature>
<proteinExistence type="predicted"/>
<dbReference type="Proteomes" id="UP000030129">
    <property type="component" value="Unassembled WGS sequence"/>
</dbReference>
<keyword evidence="1" id="KW-0812">Transmembrane</keyword>
<evidence type="ECO:0000256" key="1">
    <source>
        <dbReference type="SAM" id="Phobius"/>
    </source>
</evidence>
<accession>A0A0A2LW57</accession>
<dbReference type="PANTHER" id="PTHR34473:SF2">
    <property type="entry name" value="UPF0699 TRANSMEMBRANE PROTEIN YDBT"/>
    <property type="match status" value="1"/>
</dbReference>
<dbReference type="RefSeq" id="WP_035131051.1">
    <property type="nucleotide sequence ID" value="NZ_JRLV01000003.1"/>
</dbReference>
<dbReference type="Pfam" id="PF03703">
    <property type="entry name" value="bPH_2"/>
    <property type="match status" value="1"/>
</dbReference>
<keyword evidence="4" id="KW-1185">Reference proteome</keyword>
<gene>
    <name evidence="3" type="ORF">Q763_03065</name>
</gene>
<reference evidence="3 4" key="1">
    <citation type="submission" date="2013-09" db="EMBL/GenBank/DDBJ databases">
        <authorList>
            <person name="Zeng Z."/>
            <person name="Chen C."/>
        </authorList>
    </citation>
    <scope>NUCLEOTIDE SEQUENCE [LARGE SCALE GENOMIC DNA]</scope>
    <source>
        <strain evidence="3 4">F44-8</strain>
    </source>
</reference>
<evidence type="ECO:0000313" key="3">
    <source>
        <dbReference type="EMBL" id="KGO83561.1"/>
    </source>
</evidence>
<evidence type="ECO:0000313" key="4">
    <source>
        <dbReference type="Proteomes" id="UP000030129"/>
    </source>
</evidence>
<evidence type="ECO:0000259" key="2">
    <source>
        <dbReference type="Pfam" id="PF03703"/>
    </source>
</evidence>
<keyword evidence="1" id="KW-1133">Transmembrane helix</keyword>
<keyword evidence="1" id="KW-0472">Membrane</keyword>
<dbReference type="STRING" id="1406840.Q763_03065"/>
<feature type="transmembrane region" description="Helical" evidence="1">
    <location>
        <begin position="65"/>
        <end position="88"/>
    </location>
</feature>
<comment type="caution">
    <text evidence="3">The sequence shown here is derived from an EMBL/GenBank/DDBJ whole genome shotgun (WGS) entry which is preliminary data.</text>
</comment>